<sequence>MILHTYRTTPSRQRHVCTEFRASDHATWNQPATFHPPPNPLHALDSPTQQPPWKRDNAQPASGILRPTENPAAEKDPEVFKPANRRFHFDYSVLSAGSYDRGRRCTRAQRQATSPCEDRQPFWDFSNKPLKQPKKLTCNVTCK</sequence>
<dbReference type="EMBL" id="ML979132">
    <property type="protein sequence ID" value="KAF1920306.1"/>
    <property type="molecule type" value="Genomic_DNA"/>
</dbReference>
<feature type="region of interest" description="Disordered" evidence="1">
    <location>
        <begin position="28"/>
        <end position="81"/>
    </location>
</feature>
<dbReference type="AlphaFoldDB" id="A0A6A5R0E6"/>
<accession>A0A6A5R0E6</accession>
<evidence type="ECO:0000313" key="2">
    <source>
        <dbReference type="EMBL" id="KAF1920306.1"/>
    </source>
</evidence>
<organism evidence="2 3">
    <name type="scientific">Ampelomyces quisqualis</name>
    <name type="common">Powdery mildew agent</name>
    <dbReference type="NCBI Taxonomy" id="50730"/>
    <lineage>
        <taxon>Eukaryota</taxon>
        <taxon>Fungi</taxon>
        <taxon>Dikarya</taxon>
        <taxon>Ascomycota</taxon>
        <taxon>Pezizomycotina</taxon>
        <taxon>Dothideomycetes</taxon>
        <taxon>Pleosporomycetidae</taxon>
        <taxon>Pleosporales</taxon>
        <taxon>Pleosporineae</taxon>
        <taxon>Phaeosphaeriaceae</taxon>
        <taxon>Ampelomyces</taxon>
    </lineage>
</organism>
<dbReference type="Proteomes" id="UP000800096">
    <property type="component" value="Unassembled WGS sequence"/>
</dbReference>
<evidence type="ECO:0000313" key="3">
    <source>
        <dbReference type="Proteomes" id="UP000800096"/>
    </source>
</evidence>
<gene>
    <name evidence="2" type="ORF">BDU57DRAFT_508533</name>
</gene>
<evidence type="ECO:0000256" key="1">
    <source>
        <dbReference type="SAM" id="MobiDB-lite"/>
    </source>
</evidence>
<name>A0A6A5R0E6_AMPQU</name>
<protein>
    <submittedName>
        <fullName evidence="2">Uncharacterized protein</fullName>
    </submittedName>
</protein>
<keyword evidence="3" id="KW-1185">Reference proteome</keyword>
<reference evidence="2" key="1">
    <citation type="journal article" date="2020" name="Stud. Mycol.">
        <title>101 Dothideomycetes genomes: a test case for predicting lifestyles and emergence of pathogens.</title>
        <authorList>
            <person name="Haridas S."/>
            <person name="Albert R."/>
            <person name="Binder M."/>
            <person name="Bloem J."/>
            <person name="Labutti K."/>
            <person name="Salamov A."/>
            <person name="Andreopoulos B."/>
            <person name="Baker S."/>
            <person name="Barry K."/>
            <person name="Bills G."/>
            <person name="Bluhm B."/>
            <person name="Cannon C."/>
            <person name="Castanera R."/>
            <person name="Culley D."/>
            <person name="Daum C."/>
            <person name="Ezra D."/>
            <person name="Gonzalez J."/>
            <person name="Henrissat B."/>
            <person name="Kuo A."/>
            <person name="Liang C."/>
            <person name="Lipzen A."/>
            <person name="Lutzoni F."/>
            <person name="Magnuson J."/>
            <person name="Mondo S."/>
            <person name="Nolan M."/>
            <person name="Ohm R."/>
            <person name="Pangilinan J."/>
            <person name="Park H.-J."/>
            <person name="Ramirez L."/>
            <person name="Alfaro M."/>
            <person name="Sun H."/>
            <person name="Tritt A."/>
            <person name="Yoshinaga Y."/>
            <person name="Zwiers L.-H."/>
            <person name="Turgeon B."/>
            <person name="Goodwin S."/>
            <person name="Spatafora J."/>
            <person name="Crous P."/>
            <person name="Grigoriev I."/>
        </authorList>
    </citation>
    <scope>NUCLEOTIDE SEQUENCE</scope>
    <source>
        <strain evidence="2">HMLAC05119</strain>
    </source>
</reference>
<proteinExistence type="predicted"/>